<evidence type="ECO:0000256" key="6">
    <source>
        <dbReference type="ARBA" id="ARBA00024343"/>
    </source>
</evidence>
<dbReference type="FunFam" id="3.30.730.10:FF:000001">
    <property type="entry name" value="Ethylene-responsive transcription factor 2"/>
    <property type="match status" value="1"/>
</dbReference>
<comment type="subcellular location">
    <subcellularLocation>
        <location evidence="1">Nucleus</location>
    </subcellularLocation>
</comment>
<feature type="region of interest" description="Disordered" evidence="7">
    <location>
        <begin position="1"/>
        <end position="49"/>
    </location>
</feature>
<dbReference type="InterPro" id="IPR036955">
    <property type="entry name" value="AP2/ERF_dom_sf"/>
</dbReference>
<keyword evidence="2" id="KW-0805">Transcription regulation</keyword>
<name>A0A8T3AMV0_DENNO</name>
<dbReference type="InterPro" id="IPR001471">
    <property type="entry name" value="AP2/ERF_dom"/>
</dbReference>
<feature type="compositionally biased region" description="Polar residues" evidence="7">
    <location>
        <begin position="1"/>
        <end position="10"/>
    </location>
</feature>
<organism evidence="9 10">
    <name type="scientific">Dendrobium nobile</name>
    <name type="common">Orchid</name>
    <dbReference type="NCBI Taxonomy" id="94219"/>
    <lineage>
        <taxon>Eukaryota</taxon>
        <taxon>Viridiplantae</taxon>
        <taxon>Streptophyta</taxon>
        <taxon>Embryophyta</taxon>
        <taxon>Tracheophyta</taxon>
        <taxon>Spermatophyta</taxon>
        <taxon>Magnoliopsida</taxon>
        <taxon>Liliopsida</taxon>
        <taxon>Asparagales</taxon>
        <taxon>Orchidaceae</taxon>
        <taxon>Epidendroideae</taxon>
        <taxon>Malaxideae</taxon>
        <taxon>Dendrobiinae</taxon>
        <taxon>Dendrobium</taxon>
    </lineage>
</organism>
<keyword evidence="10" id="KW-1185">Reference proteome</keyword>
<dbReference type="Pfam" id="PF00847">
    <property type="entry name" value="AP2"/>
    <property type="match status" value="1"/>
</dbReference>
<dbReference type="GO" id="GO:0005634">
    <property type="term" value="C:nucleus"/>
    <property type="evidence" value="ECO:0007669"/>
    <property type="project" value="UniProtKB-SubCell"/>
</dbReference>
<gene>
    <name evidence="9" type="ORF">KFK09_020577</name>
</gene>
<accession>A0A8T3AMV0</accession>
<evidence type="ECO:0000256" key="4">
    <source>
        <dbReference type="ARBA" id="ARBA00023163"/>
    </source>
</evidence>
<protein>
    <recommendedName>
        <fullName evidence="8">AP2/ERF domain-containing protein</fullName>
    </recommendedName>
</protein>
<keyword evidence="3" id="KW-0238">DNA-binding</keyword>
<evidence type="ECO:0000259" key="8">
    <source>
        <dbReference type="PROSITE" id="PS51032"/>
    </source>
</evidence>
<dbReference type="PROSITE" id="PS51032">
    <property type="entry name" value="AP2_ERF"/>
    <property type="match status" value="1"/>
</dbReference>
<dbReference type="OrthoDB" id="1938645at2759"/>
<feature type="domain" description="AP2/ERF" evidence="8">
    <location>
        <begin position="47"/>
        <end position="104"/>
    </location>
</feature>
<evidence type="ECO:0000256" key="2">
    <source>
        <dbReference type="ARBA" id="ARBA00023015"/>
    </source>
</evidence>
<dbReference type="PANTHER" id="PTHR31241:SF24">
    <property type="entry name" value="ETHYLENE-RESPONSIVE TRANSCRIPTION FACTOR ABI4"/>
    <property type="match status" value="1"/>
</dbReference>
<dbReference type="EMBL" id="JAGYWB010000015">
    <property type="protein sequence ID" value="KAI0497354.1"/>
    <property type="molecule type" value="Genomic_DNA"/>
</dbReference>
<dbReference type="Proteomes" id="UP000829196">
    <property type="component" value="Unassembled WGS sequence"/>
</dbReference>
<evidence type="ECO:0000313" key="10">
    <source>
        <dbReference type="Proteomes" id="UP000829196"/>
    </source>
</evidence>
<dbReference type="AlphaFoldDB" id="A0A8T3AMV0"/>
<dbReference type="Gene3D" id="3.30.730.10">
    <property type="entry name" value="AP2/ERF domain"/>
    <property type="match status" value="1"/>
</dbReference>
<evidence type="ECO:0000256" key="3">
    <source>
        <dbReference type="ARBA" id="ARBA00023125"/>
    </source>
</evidence>
<feature type="compositionally biased region" description="Low complexity" evidence="7">
    <location>
        <begin position="106"/>
        <end position="138"/>
    </location>
</feature>
<evidence type="ECO:0000256" key="7">
    <source>
        <dbReference type="SAM" id="MobiDB-lite"/>
    </source>
</evidence>
<dbReference type="SMART" id="SM00380">
    <property type="entry name" value="AP2"/>
    <property type="match status" value="1"/>
</dbReference>
<dbReference type="GO" id="GO:0045893">
    <property type="term" value="P:positive regulation of DNA-templated transcription"/>
    <property type="evidence" value="ECO:0007669"/>
    <property type="project" value="TreeGrafter"/>
</dbReference>
<keyword evidence="5" id="KW-0539">Nucleus</keyword>
<dbReference type="GO" id="GO:0006950">
    <property type="term" value="P:response to stress"/>
    <property type="evidence" value="ECO:0007669"/>
    <property type="project" value="TreeGrafter"/>
</dbReference>
<dbReference type="InterPro" id="IPR016177">
    <property type="entry name" value="DNA-bd_dom_sf"/>
</dbReference>
<reference evidence="9" key="1">
    <citation type="journal article" date="2022" name="Front. Genet.">
        <title>Chromosome-Scale Assembly of the Dendrobium nobile Genome Provides Insights Into the Molecular Mechanism of the Biosynthesis of the Medicinal Active Ingredient of Dendrobium.</title>
        <authorList>
            <person name="Xu Q."/>
            <person name="Niu S.-C."/>
            <person name="Li K.-L."/>
            <person name="Zheng P.-J."/>
            <person name="Zhang X.-J."/>
            <person name="Jia Y."/>
            <person name="Liu Y."/>
            <person name="Niu Y.-X."/>
            <person name="Yu L.-H."/>
            <person name="Chen D.-F."/>
            <person name="Zhang G.-Q."/>
        </authorList>
    </citation>
    <scope>NUCLEOTIDE SEQUENCE</scope>
    <source>
        <tissue evidence="9">Leaf</tissue>
    </source>
</reference>
<dbReference type="PRINTS" id="PR00367">
    <property type="entry name" value="ETHRSPELEMNT"/>
</dbReference>
<comment type="similarity">
    <text evidence="6">Belongs to the AP2/ERF transcription factor family. ERF subfamily.</text>
</comment>
<feature type="region of interest" description="Disordered" evidence="7">
    <location>
        <begin position="101"/>
        <end position="142"/>
    </location>
</feature>
<proteinExistence type="inferred from homology"/>
<dbReference type="CDD" id="cd00018">
    <property type="entry name" value="AP2"/>
    <property type="match status" value="1"/>
</dbReference>
<dbReference type="GO" id="GO:0000976">
    <property type="term" value="F:transcription cis-regulatory region binding"/>
    <property type="evidence" value="ECO:0007669"/>
    <property type="project" value="TreeGrafter"/>
</dbReference>
<dbReference type="GO" id="GO:0003700">
    <property type="term" value="F:DNA-binding transcription factor activity"/>
    <property type="evidence" value="ECO:0007669"/>
    <property type="project" value="InterPro"/>
</dbReference>
<evidence type="ECO:0000256" key="5">
    <source>
        <dbReference type="ARBA" id="ARBA00023242"/>
    </source>
</evidence>
<comment type="caution">
    <text evidence="9">The sequence shown here is derived from an EMBL/GenBank/DDBJ whole genome shotgun (WGS) entry which is preliminary data.</text>
</comment>
<dbReference type="SMR" id="A0A8T3AMV0"/>
<evidence type="ECO:0000313" key="9">
    <source>
        <dbReference type="EMBL" id="KAI0497354.1"/>
    </source>
</evidence>
<sequence>MDSSSNQPSPIEQYPLSHPNSPTSSGSSGGSRKVRRGKGGPDNSKFRYRGVRQRSWGKWVAEIREPRKRTRKWLGTFSTAEEAARAYDRAALILYGPRAQLNLQPSSSNSSTDSANNGRNSSSSSSNTSSSTTTLRPLLPRPTGFPLPMLPYSYPTIPYPYPTQLTTGAAVTPTVGVSNMGSEEMNSLVGSMSSGLSISCPPEPPSVDVGSAAMDIPATPSMGGGWGYEDYSMASACFWDDADPFLFDF</sequence>
<evidence type="ECO:0000256" key="1">
    <source>
        <dbReference type="ARBA" id="ARBA00004123"/>
    </source>
</evidence>
<dbReference type="SUPFAM" id="SSF54171">
    <property type="entry name" value="DNA-binding domain"/>
    <property type="match status" value="1"/>
</dbReference>
<dbReference type="PANTHER" id="PTHR31241">
    <property type="entry name" value="DEHYDRATION-RESPONSIVE ELEMENT-BINDING PROTEIN 2C"/>
    <property type="match status" value="1"/>
</dbReference>
<keyword evidence="4" id="KW-0804">Transcription</keyword>